<dbReference type="PROSITE" id="PS50975">
    <property type="entry name" value="ATP_GRASP"/>
    <property type="match status" value="1"/>
</dbReference>
<dbReference type="GO" id="GO:0046872">
    <property type="term" value="F:metal ion binding"/>
    <property type="evidence" value="ECO:0007669"/>
    <property type="project" value="InterPro"/>
</dbReference>
<keyword evidence="1" id="KW-0547">Nucleotide-binding</keyword>
<dbReference type="Gene3D" id="3.30.470.20">
    <property type="entry name" value="ATP-grasp fold, B domain"/>
    <property type="match status" value="1"/>
</dbReference>
<feature type="domain" description="ATP-grasp" evidence="2">
    <location>
        <begin position="125"/>
        <end position="315"/>
    </location>
</feature>
<keyword evidence="4" id="KW-1185">Reference proteome</keyword>
<evidence type="ECO:0000313" key="3">
    <source>
        <dbReference type="EMBL" id="SEL14144.1"/>
    </source>
</evidence>
<sequence>MILVIGDTNDITTNIAMEWIRHYTKDVKRINFSGYTPLNSLKITNQTCTSKIACIDTSKVEKIWHRRGSMRFLPSTLRNTTSSLYTYLKKEEDSLLKSLEDILGETKEYIGSYHKEVENYKIDYLLKAKDCGIRIPDTLITTSKKELQSFFNAYDQIITKDIRYGIKIKAQDSGMYSAGTFVVSEDMITSMKEHFAPTLVQEKIDKKYEIRVFFFKTTLYPMAILSQNDTKTSVDYRNYNREKPNRNVPVLLPKHIEQKVLNFIKRSRLSTGSIDLIVDRSDDYIFLEVNPQGQLDWVSKHCNYYIEKNIAEYLVFK</sequence>
<dbReference type="InterPro" id="IPR011761">
    <property type="entry name" value="ATP-grasp"/>
</dbReference>
<dbReference type="OrthoDB" id="583309at2"/>
<evidence type="ECO:0000259" key="2">
    <source>
        <dbReference type="PROSITE" id="PS50975"/>
    </source>
</evidence>
<dbReference type="EMBL" id="FOAB01000003">
    <property type="protein sequence ID" value="SEL14144.1"/>
    <property type="molecule type" value="Genomic_DNA"/>
</dbReference>
<dbReference type="RefSeq" id="WP_139195618.1">
    <property type="nucleotide sequence ID" value="NZ_FOAB01000003.1"/>
</dbReference>
<dbReference type="GO" id="GO:0005524">
    <property type="term" value="F:ATP binding"/>
    <property type="evidence" value="ECO:0007669"/>
    <property type="project" value="UniProtKB-UniRule"/>
</dbReference>
<reference evidence="3 4" key="1">
    <citation type="submission" date="2016-10" db="EMBL/GenBank/DDBJ databases">
        <authorList>
            <person name="de Groot N.N."/>
        </authorList>
    </citation>
    <scope>NUCLEOTIDE SEQUENCE [LARGE SCALE GENOMIC DNA]</scope>
    <source>
        <strain evidence="3 4">DSM 25232</strain>
    </source>
</reference>
<name>A0A1H7MSE7_AQUAM</name>
<evidence type="ECO:0000313" key="4">
    <source>
        <dbReference type="Proteomes" id="UP000198521"/>
    </source>
</evidence>
<dbReference type="GO" id="GO:0005737">
    <property type="term" value="C:cytoplasm"/>
    <property type="evidence" value="ECO:0007669"/>
    <property type="project" value="TreeGrafter"/>
</dbReference>
<dbReference type="SUPFAM" id="SSF56059">
    <property type="entry name" value="Glutathione synthetase ATP-binding domain-like"/>
    <property type="match status" value="1"/>
</dbReference>
<keyword evidence="1" id="KW-0067">ATP-binding</keyword>
<organism evidence="3 4">
    <name type="scientific">Aquimarina amphilecti</name>
    <dbReference type="NCBI Taxonomy" id="1038014"/>
    <lineage>
        <taxon>Bacteria</taxon>
        <taxon>Pseudomonadati</taxon>
        <taxon>Bacteroidota</taxon>
        <taxon>Flavobacteriia</taxon>
        <taxon>Flavobacteriales</taxon>
        <taxon>Flavobacteriaceae</taxon>
        <taxon>Aquimarina</taxon>
    </lineage>
</organism>
<dbReference type="GO" id="GO:0018169">
    <property type="term" value="F:ribosomal S6-glutamic acid ligase activity"/>
    <property type="evidence" value="ECO:0007669"/>
    <property type="project" value="TreeGrafter"/>
</dbReference>
<dbReference type="STRING" id="1038014.SAMN04487910_1838"/>
<dbReference type="GO" id="GO:0009432">
    <property type="term" value="P:SOS response"/>
    <property type="evidence" value="ECO:0007669"/>
    <property type="project" value="TreeGrafter"/>
</dbReference>
<protein>
    <submittedName>
        <fullName evidence="3">ATP-GRASP peptide maturase, grasp-with-spasm system</fullName>
    </submittedName>
</protein>
<gene>
    <name evidence="3" type="ORF">SAMN04487910_1838</name>
</gene>
<dbReference type="PANTHER" id="PTHR21621">
    <property type="entry name" value="RIBOSOMAL PROTEIN S6 MODIFICATION PROTEIN"/>
    <property type="match status" value="1"/>
</dbReference>
<dbReference type="AlphaFoldDB" id="A0A1H7MSE7"/>
<dbReference type="PANTHER" id="PTHR21621:SF0">
    <property type="entry name" value="BETA-CITRYLGLUTAMATE SYNTHASE B-RELATED"/>
    <property type="match status" value="1"/>
</dbReference>
<dbReference type="Proteomes" id="UP000198521">
    <property type="component" value="Unassembled WGS sequence"/>
</dbReference>
<proteinExistence type="predicted"/>
<accession>A0A1H7MSE7</accession>
<evidence type="ECO:0000256" key="1">
    <source>
        <dbReference type="PROSITE-ProRule" id="PRU00409"/>
    </source>
</evidence>